<proteinExistence type="predicted"/>
<evidence type="ECO:0000313" key="1">
    <source>
        <dbReference type="EMBL" id="AES89093.1"/>
    </source>
</evidence>
<keyword evidence="3" id="KW-1185">Reference proteome</keyword>
<dbReference type="EnsemblPlants" id="AES89093">
    <property type="protein sequence ID" value="AES89093"/>
    <property type="gene ID" value="MTR_4g069950"/>
</dbReference>
<reference evidence="1 3" key="1">
    <citation type="journal article" date="2011" name="Nature">
        <title>The Medicago genome provides insight into the evolution of rhizobial symbioses.</title>
        <authorList>
            <person name="Young N.D."/>
            <person name="Debelle F."/>
            <person name="Oldroyd G.E."/>
            <person name="Geurts R."/>
            <person name="Cannon S.B."/>
            <person name="Udvardi M.K."/>
            <person name="Benedito V.A."/>
            <person name="Mayer K.F."/>
            <person name="Gouzy J."/>
            <person name="Schoof H."/>
            <person name="Van de Peer Y."/>
            <person name="Proost S."/>
            <person name="Cook D.R."/>
            <person name="Meyers B.C."/>
            <person name="Spannagl M."/>
            <person name="Cheung F."/>
            <person name="De Mita S."/>
            <person name="Krishnakumar V."/>
            <person name="Gundlach H."/>
            <person name="Zhou S."/>
            <person name="Mudge J."/>
            <person name="Bharti A.K."/>
            <person name="Murray J.D."/>
            <person name="Naoumkina M.A."/>
            <person name="Rosen B."/>
            <person name="Silverstein K.A."/>
            <person name="Tang H."/>
            <person name="Rombauts S."/>
            <person name="Zhao P.X."/>
            <person name="Zhou P."/>
            <person name="Barbe V."/>
            <person name="Bardou P."/>
            <person name="Bechner M."/>
            <person name="Bellec A."/>
            <person name="Berger A."/>
            <person name="Berges H."/>
            <person name="Bidwell S."/>
            <person name="Bisseling T."/>
            <person name="Choisne N."/>
            <person name="Couloux A."/>
            <person name="Denny R."/>
            <person name="Deshpande S."/>
            <person name="Dai X."/>
            <person name="Doyle J.J."/>
            <person name="Dudez A.M."/>
            <person name="Farmer A.D."/>
            <person name="Fouteau S."/>
            <person name="Franken C."/>
            <person name="Gibelin C."/>
            <person name="Gish J."/>
            <person name="Goldstein S."/>
            <person name="Gonzalez A.J."/>
            <person name="Green P.J."/>
            <person name="Hallab A."/>
            <person name="Hartog M."/>
            <person name="Hua A."/>
            <person name="Humphray S.J."/>
            <person name="Jeong D.H."/>
            <person name="Jing Y."/>
            <person name="Jocker A."/>
            <person name="Kenton S.M."/>
            <person name="Kim D.J."/>
            <person name="Klee K."/>
            <person name="Lai H."/>
            <person name="Lang C."/>
            <person name="Lin S."/>
            <person name="Macmil S.L."/>
            <person name="Magdelenat G."/>
            <person name="Matthews L."/>
            <person name="McCorrison J."/>
            <person name="Monaghan E.L."/>
            <person name="Mun J.H."/>
            <person name="Najar F.Z."/>
            <person name="Nicholson C."/>
            <person name="Noirot C."/>
            <person name="O'Bleness M."/>
            <person name="Paule C.R."/>
            <person name="Poulain J."/>
            <person name="Prion F."/>
            <person name="Qin B."/>
            <person name="Qu C."/>
            <person name="Retzel E.F."/>
            <person name="Riddle C."/>
            <person name="Sallet E."/>
            <person name="Samain S."/>
            <person name="Samson N."/>
            <person name="Sanders I."/>
            <person name="Saurat O."/>
            <person name="Scarpelli C."/>
            <person name="Schiex T."/>
            <person name="Segurens B."/>
            <person name="Severin A.J."/>
            <person name="Sherrier D.J."/>
            <person name="Shi R."/>
            <person name="Sims S."/>
            <person name="Singer S.R."/>
            <person name="Sinharoy S."/>
            <person name="Sterck L."/>
            <person name="Viollet A."/>
            <person name="Wang B.B."/>
            <person name="Wang K."/>
            <person name="Wang M."/>
            <person name="Wang X."/>
            <person name="Warfsmann J."/>
            <person name="Weissenbach J."/>
            <person name="White D.D."/>
            <person name="White J.D."/>
            <person name="Wiley G.B."/>
            <person name="Wincker P."/>
            <person name="Xing Y."/>
            <person name="Yang L."/>
            <person name="Yao Z."/>
            <person name="Ying F."/>
            <person name="Zhai J."/>
            <person name="Zhou L."/>
            <person name="Zuber A."/>
            <person name="Denarie J."/>
            <person name="Dixon R.A."/>
            <person name="May G.D."/>
            <person name="Schwartz D.C."/>
            <person name="Rogers J."/>
            <person name="Quetier F."/>
            <person name="Town C.D."/>
            <person name="Roe B.A."/>
        </authorList>
    </citation>
    <scope>NUCLEOTIDE SEQUENCE [LARGE SCALE GENOMIC DNA]</scope>
    <source>
        <strain evidence="1">A17</strain>
        <strain evidence="2 3">cv. Jemalong A17</strain>
    </source>
</reference>
<dbReference type="PaxDb" id="3880-AES89093"/>
<dbReference type="Proteomes" id="UP000002051">
    <property type="component" value="Chromosome 4"/>
</dbReference>
<sequence length="78" mass="8988">MIQLNVNKIPHFNTNYNENIEHCSSIHVTALKLFAISSKFTLVKILSFSEVLVSEFQGDAVILLMLRIILIMFQKESY</sequence>
<reference evidence="1 3" key="2">
    <citation type="journal article" date="2014" name="BMC Genomics">
        <title>An improved genome release (version Mt4.0) for the model legume Medicago truncatula.</title>
        <authorList>
            <person name="Tang H."/>
            <person name="Krishnakumar V."/>
            <person name="Bidwell S."/>
            <person name="Rosen B."/>
            <person name="Chan A."/>
            <person name="Zhou S."/>
            <person name="Gentzbittel L."/>
            <person name="Childs K.L."/>
            <person name="Yandell M."/>
            <person name="Gundlach H."/>
            <person name="Mayer K.F."/>
            <person name="Schwartz D.C."/>
            <person name="Town C.D."/>
        </authorList>
    </citation>
    <scope>GENOME REANNOTATION</scope>
    <source>
        <strain evidence="2 3">cv. Jemalong A17</strain>
    </source>
</reference>
<evidence type="ECO:0000313" key="3">
    <source>
        <dbReference type="Proteomes" id="UP000002051"/>
    </source>
</evidence>
<gene>
    <name evidence="1" type="ordered locus">MTR_4g069950</name>
</gene>
<dbReference type="EMBL" id="CM001220">
    <property type="protein sequence ID" value="AES89093.1"/>
    <property type="molecule type" value="Genomic_DNA"/>
</dbReference>
<reference evidence="2" key="3">
    <citation type="submission" date="2015-04" db="UniProtKB">
        <authorList>
            <consortium name="EnsemblPlants"/>
        </authorList>
    </citation>
    <scope>IDENTIFICATION</scope>
    <source>
        <strain evidence="2">cv. Jemalong A17</strain>
    </source>
</reference>
<accession>G7JG53</accession>
<name>G7JG53_MEDTR</name>
<protein>
    <submittedName>
        <fullName evidence="1 2">Uncharacterized protein</fullName>
    </submittedName>
</protein>
<dbReference type="AlphaFoldDB" id="G7JG53"/>
<evidence type="ECO:0000313" key="2">
    <source>
        <dbReference type="EnsemblPlants" id="AES89093"/>
    </source>
</evidence>
<dbReference type="HOGENOM" id="CLU_2625692_0_0_1"/>
<organism evidence="1 3">
    <name type="scientific">Medicago truncatula</name>
    <name type="common">Barrel medic</name>
    <name type="synonym">Medicago tribuloides</name>
    <dbReference type="NCBI Taxonomy" id="3880"/>
    <lineage>
        <taxon>Eukaryota</taxon>
        <taxon>Viridiplantae</taxon>
        <taxon>Streptophyta</taxon>
        <taxon>Embryophyta</taxon>
        <taxon>Tracheophyta</taxon>
        <taxon>Spermatophyta</taxon>
        <taxon>Magnoliopsida</taxon>
        <taxon>eudicotyledons</taxon>
        <taxon>Gunneridae</taxon>
        <taxon>Pentapetalae</taxon>
        <taxon>rosids</taxon>
        <taxon>fabids</taxon>
        <taxon>Fabales</taxon>
        <taxon>Fabaceae</taxon>
        <taxon>Papilionoideae</taxon>
        <taxon>50 kb inversion clade</taxon>
        <taxon>NPAAA clade</taxon>
        <taxon>Hologalegina</taxon>
        <taxon>IRL clade</taxon>
        <taxon>Trifolieae</taxon>
        <taxon>Medicago</taxon>
    </lineage>
</organism>